<proteinExistence type="predicted"/>
<dbReference type="EMBL" id="UINC01102549">
    <property type="protein sequence ID" value="SVC64261.1"/>
    <property type="molecule type" value="Genomic_DNA"/>
</dbReference>
<reference evidence="1" key="1">
    <citation type="submission" date="2018-05" db="EMBL/GenBank/DDBJ databases">
        <authorList>
            <person name="Lanie J.A."/>
            <person name="Ng W.-L."/>
            <person name="Kazmierczak K.M."/>
            <person name="Andrzejewski T.M."/>
            <person name="Davidsen T.M."/>
            <person name="Wayne K.J."/>
            <person name="Tettelin H."/>
            <person name="Glass J.I."/>
            <person name="Rusch D."/>
            <person name="Podicherti R."/>
            <person name="Tsui H.-C.T."/>
            <person name="Winkler M.E."/>
        </authorList>
    </citation>
    <scope>NUCLEOTIDE SEQUENCE</scope>
</reference>
<name>A0A382NXH5_9ZZZZ</name>
<protein>
    <submittedName>
        <fullName evidence="1">Uncharacterized protein</fullName>
    </submittedName>
</protein>
<accession>A0A382NXH5</accession>
<dbReference type="AlphaFoldDB" id="A0A382NXH5"/>
<organism evidence="1">
    <name type="scientific">marine metagenome</name>
    <dbReference type="NCBI Taxonomy" id="408172"/>
    <lineage>
        <taxon>unclassified sequences</taxon>
        <taxon>metagenomes</taxon>
        <taxon>ecological metagenomes</taxon>
    </lineage>
</organism>
<sequence>MKKVTCPNCGNYGSPPTMEESAKAFGIEEDQNIGAFRMRGQIEGRPIWVCNKCDSGLWLKLFGKPKLITGESLQGLKDDWESGTGRDF</sequence>
<evidence type="ECO:0000313" key="1">
    <source>
        <dbReference type="EMBL" id="SVC64261.1"/>
    </source>
</evidence>
<gene>
    <name evidence="1" type="ORF">METZ01_LOCUS317115</name>
</gene>